<dbReference type="CDD" id="cd01447">
    <property type="entry name" value="Polysulfide_ST"/>
    <property type="match status" value="1"/>
</dbReference>
<protein>
    <submittedName>
        <fullName evidence="2">Rhodanese</fullName>
    </submittedName>
</protein>
<reference evidence="2 3" key="1">
    <citation type="submission" date="2016-08" db="EMBL/GenBank/DDBJ databases">
        <authorList>
            <person name="Seilhamer J.J."/>
        </authorList>
    </citation>
    <scope>NUCLEOTIDE SEQUENCE [LARGE SCALE GENOMIC DNA]</scope>
    <source>
        <strain evidence="2 3">KCTC 42603</strain>
    </source>
</reference>
<dbReference type="PANTHER" id="PTHR44086:SF13">
    <property type="entry name" value="THIOSULFATE SULFURTRANSFERASE PSPE"/>
    <property type="match status" value="1"/>
</dbReference>
<dbReference type="OrthoDB" id="9791096at2"/>
<feature type="domain" description="Rhodanese" evidence="1">
    <location>
        <begin position="29"/>
        <end position="126"/>
    </location>
</feature>
<evidence type="ECO:0000313" key="2">
    <source>
        <dbReference type="EMBL" id="OFC72410.1"/>
    </source>
</evidence>
<dbReference type="Pfam" id="PF00581">
    <property type="entry name" value="Rhodanese"/>
    <property type="match status" value="1"/>
</dbReference>
<dbReference type="STRING" id="1656094.BFC18_03840"/>
<dbReference type="EMBL" id="MDHN01000005">
    <property type="protein sequence ID" value="OFC72410.1"/>
    <property type="molecule type" value="Genomic_DNA"/>
</dbReference>
<accession>A0A1E7ZG13</accession>
<dbReference type="Gene3D" id="3.40.250.10">
    <property type="entry name" value="Rhodanese-like domain"/>
    <property type="match status" value="1"/>
</dbReference>
<gene>
    <name evidence="2" type="ORF">BFC18_03840</name>
</gene>
<proteinExistence type="predicted"/>
<keyword evidence="3" id="KW-1185">Reference proteome</keyword>
<dbReference type="AlphaFoldDB" id="A0A1E7ZG13"/>
<dbReference type="InterPro" id="IPR036873">
    <property type="entry name" value="Rhodanese-like_dom_sf"/>
</dbReference>
<dbReference type="SMART" id="SM00450">
    <property type="entry name" value="RHOD"/>
    <property type="match status" value="1"/>
</dbReference>
<organism evidence="2 3">
    <name type="scientific">Alteromonas confluentis</name>
    <dbReference type="NCBI Taxonomy" id="1656094"/>
    <lineage>
        <taxon>Bacteria</taxon>
        <taxon>Pseudomonadati</taxon>
        <taxon>Pseudomonadota</taxon>
        <taxon>Gammaproteobacteria</taxon>
        <taxon>Alteromonadales</taxon>
        <taxon>Alteromonadaceae</taxon>
        <taxon>Alteromonas/Salinimonas group</taxon>
        <taxon>Alteromonas</taxon>
    </lineage>
</organism>
<dbReference type="Proteomes" id="UP000175691">
    <property type="component" value="Unassembled WGS sequence"/>
</dbReference>
<dbReference type="PROSITE" id="PS50206">
    <property type="entry name" value="RHODANESE_3"/>
    <property type="match status" value="1"/>
</dbReference>
<dbReference type="InterPro" id="IPR001763">
    <property type="entry name" value="Rhodanese-like_dom"/>
</dbReference>
<evidence type="ECO:0000259" key="1">
    <source>
        <dbReference type="PROSITE" id="PS50206"/>
    </source>
</evidence>
<dbReference type="SUPFAM" id="SSF52821">
    <property type="entry name" value="Rhodanese/Cell cycle control phosphatase"/>
    <property type="match status" value="1"/>
</dbReference>
<comment type="caution">
    <text evidence="2">The sequence shown here is derived from an EMBL/GenBank/DDBJ whole genome shotgun (WGS) entry which is preliminary data.</text>
</comment>
<evidence type="ECO:0000313" key="3">
    <source>
        <dbReference type="Proteomes" id="UP000175691"/>
    </source>
</evidence>
<dbReference type="PANTHER" id="PTHR44086">
    <property type="entry name" value="THIOSULFATE SULFURTRANSFERASE RDL2, MITOCHONDRIAL-RELATED"/>
    <property type="match status" value="1"/>
</dbReference>
<sequence>MKKGFKTLLQEAEAQIDTMSASEANETVYRADVVLVDIRDVRELEREGQIPGAIHAPRGMLEFWVDPESPYFKPVFGGGKKFVLYCQSGWRSTLATATLQNMGFDDVVHIEGGFDAWKQARLPVEPYTR</sequence>
<name>A0A1E7ZG13_9ALTE</name>
<dbReference type="GO" id="GO:0004792">
    <property type="term" value="F:thiosulfate-cyanide sulfurtransferase activity"/>
    <property type="evidence" value="ECO:0007669"/>
    <property type="project" value="TreeGrafter"/>
</dbReference>